<gene>
    <name evidence="1" type="ORF">NMYAN_40012</name>
</gene>
<dbReference type="AlphaFoldDB" id="A0A8H8Z133"/>
<organism evidence="1 2">
    <name type="scientific">Nitrosomonas nitrosa</name>
    <dbReference type="NCBI Taxonomy" id="52442"/>
    <lineage>
        <taxon>Bacteria</taxon>
        <taxon>Pseudomonadati</taxon>
        <taxon>Pseudomonadota</taxon>
        <taxon>Betaproteobacteria</taxon>
        <taxon>Nitrosomonadales</taxon>
        <taxon>Nitrosomonadaceae</taxon>
        <taxon>Nitrosomonas</taxon>
    </lineage>
</organism>
<accession>A0A8H8Z133</accession>
<name>A0A8H8Z133_9PROT</name>
<evidence type="ECO:0000313" key="2">
    <source>
        <dbReference type="Proteomes" id="UP000601736"/>
    </source>
</evidence>
<dbReference type="Proteomes" id="UP000601736">
    <property type="component" value="Unassembled WGS sequence"/>
</dbReference>
<reference evidence="1" key="1">
    <citation type="submission" date="2021-02" db="EMBL/GenBank/DDBJ databases">
        <authorList>
            <person name="Han P."/>
        </authorList>
    </citation>
    <scope>NUCLEOTIDE SEQUENCE</scope>
    <source>
        <strain evidence="1">Nitrosomonas nitrosa 18-3D</strain>
    </source>
</reference>
<comment type="caution">
    <text evidence="1">The sequence shown here is derived from an EMBL/GenBank/DDBJ whole genome shotgun (WGS) entry which is preliminary data.</text>
</comment>
<dbReference type="EMBL" id="CAJNAP010000034">
    <property type="protein sequence ID" value="CAE6511791.1"/>
    <property type="molecule type" value="Genomic_DNA"/>
</dbReference>
<evidence type="ECO:0000313" key="1">
    <source>
        <dbReference type="EMBL" id="CAE6511791.1"/>
    </source>
</evidence>
<sequence>MTFNQKHSYIEMANTPIQLTLTKGSIKQY</sequence>
<protein>
    <submittedName>
        <fullName evidence="1">Uncharacterized protein</fullName>
    </submittedName>
</protein>
<proteinExistence type="predicted"/>